<dbReference type="Gene3D" id="3.40.50.12780">
    <property type="entry name" value="N-terminal domain of ligase-like"/>
    <property type="match status" value="1"/>
</dbReference>
<feature type="domain" description="AMP-dependent synthetase/ligase" evidence="3">
    <location>
        <begin position="20"/>
        <end position="386"/>
    </location>
</feature>
<dbReference type="PANTHER" id="PTHR24096">
    <property type="entry name" value="LONG-CHAIN-FATTY-ACID--COA LIGASE"/>
    <property type="match status" value="1"/>
</dbReference>
<protein>
    <recommendedName>
        <fullName evidence="7">AMP-dependent synthetase/ligase domain-containing protein</fullName>
    </recommendedName>
</protein>
<gene>
    <name evidence="5" type="ORF">L249_0294</name>
</gene>
<comment type="similarity">
    <text evidence="1">Belongs to the ATP-dependent AMP-binding enzyme family.</text>
</comment>
<dbReference type="EMBL" id="LKCN02000007">
    <property type="protein sequence ID" value="RCI12543.1"/>
    <property type="molecule type" value="Genomic_DNA"/>
</dbReference>
<feature type="domain" description="AMP-binding enzyme C-terminal" evidence="4">
    <location>
        <begin position="446"/>
        <end position="527"/>
    </location>
</feature>
<evidence type="ECO:0000313" key="5">
    <source>
        <dbReference type="EMBL" id="RCI12543.1"/>
    </source>
</evidence>
<reference evidence="5 6" key="1">
    <citation type="journal article" date="2015" name="BMC Genomics">
        <title>Insights from the genome of Ophiocordyceps polyrhachis-furcata to pathogenicity and host specificity in insect fungi.</title>
        <authorList>
            <person name="Wichadakul D."/>
            <person name="Kobmoo N."/>
            <person name="Ingsriswang S."/>
            <person name="Tangphatsornruang S."/>
            <person name="Chantasingh D."/>
            <person name="Luangsa-ard J.J."/>
            <person name="Eurwilaichitr L."/>
        </authorList>
    </citation>
    <scope>NUCLEOTIDE SEQUENCE [LARGE SCALE GENOMIC DNA]</scope>
    <source>
        <strain evidence="5 6">BCC 54312</strain>
    </source>
</reference>
<dbReference type="Gene3D" id="3.30.300.30">
    <property type="match status" value="1"/>
</dbReference>
<evidence type="ECO:0000259" key="4">
    <source>
        <dbReference type="Pfam" id="PF13193"/>
    </source>
</evidence>
<dbReference type="GO" id="GO:0019748">
    <property type="term" value="P:secondary metabolic process"/>
    <property type="evidence" value="ECO:0007669"/>
    <property type="project" value="TreeGrafter"/>
</dbReference>
<evidence type="ECO:0000259" key="3">
    <source>
        <dbReference type="Pfam" id="PF00501"/>
    </source>
</evidence>
<dbReference type="Proteomes" id="UP000253664">
    <property type="component" value="Unassembled WGS sequence"/>
</dbReference>
<dbReference type="InterPro" id="IPR042099">
    <property type="entry name" value="ANL_N_sf"/>
</dbReference>
<evidence type="ECO:0000313" key="6">
    <source>
        <dbReference type="Proteomes" id="UP000253664"/>
    </source>
</evidence>
<accession>A0A367LDN6</accession>
<dbReference type="OrthoDB" id="288590at2759"/>
<evidence type="ECO:0000256" key="2">
    <source>
        <dbReference type="ARBA" id="ARBA00022598"/>
    </source>
</evidence>
<organism evidence="5 6">
    <name type="scientific">Ophiocordyceps polyrhachis-furcata BCC 54312</name>
    <dbReference type="NCBI Taxonomy" id="1330021"/>
    <lineage>
        <taxon>Eukaryota</taxon>
        <taxon>Fungi</taxon>
        <taxon>Dikarya</taxon>
        <taxon>Ascomycota</taxon>
        <taxon>Pezizomycotina</taxon>
        <taxon>Sordariomycetes</taxon>
        <taxon>Hypocreomycetidae</taxon>
        <taxon>Hypocreales</taxon>
        <taxon>Ophiocordycipitaceae</taxon>
        <taxon>Ophiocordyceps</taxon>
    </lineage>
</organism>
<dbReference type="InterPro" id="IPR025110">
    <property type="entry name" value="AMP-bd_C"/>
</dbReference>
<dbReference type="GO" id="GO:0016405">
    <property type="term" value="F:CoA-ligase activity"/>
    <property type="evidence" value="ECO:0007669"/>
    <property type="project" value="TreeGrafter"/>
</dbReference>
<dbReference type="STRING" id="1330021.A0A367LDN6"/>
<dbReference type="InterPro" id="IPR000873">
    <property type="entry name" value="AMP-dep_synth/lig_dom"/>
</dbReference>
<proteinExistence type="inferred from homology"/>
<evidence type="ECO:0000256" key="1">
    <source>
        <dbReference type="ARBA" id="ARBA00006432"/>
    </source>
</evidence>
<dbReference type="Pfam" id="PF13193">
    <property type="entry name" value="AMP-binding_C"/>
    <property type="match status" value="1"/>
</dbReference>
<sequence>MDYTSFILSRQPQNAASAILIDADRPHRSISWQDYASAIRRIAVGLTALGVGRQETVGLVSGNDPYFYVLADGVVAAGATFAAIATSLKETDLVSCMAAGKVSWLCASPEHLDMALAAAERTGVDRCRVIVFDPPGRNRDPYRGPQPRFSSLLADSDGSLWRNPNLGRDPTTIVALRQFTSGTTGTVKAVDVCHDILVERVKRLDTTGLAPLQQDVAALDYIPMFNVGGQMTTAKAVLGKLPAYITSANDAATILDKIHEFRVTLVQLTVPMMEEIRATIQAGTRPRDRLGSLQSVLVGGAPSRKEGVEAFTRLLPSHAILRSGYGSTETASIALTPVDSHWTPGYVGFLVDDVELKIIDPETLETLSSDTEGEICVRSPRVMRSYCNDKEATNSVFLRPDPTTQQQPWFRTGDKGYLDPTNGQLAVTGRFKEIFKVKSQHVSPSEVEDELRKHPSIADAAVTSVQARVGGGDRECIAYVVREKEGRGDGLTAHEVLDFVASRLASHKAPTGGVVFCERILRNDNGKIMRKKLAGISPLAGSAEYL</sequence>
<keyword evidence="6" id="KW-1185">Reference proteome</keyword>
<dbReference type="Pfam" id="PF00501">
    <property type="entry name" value="AMP-binding"/>
    <property type="match status" value="1"/>
</dbReference>
<dbReference type="SUPFAM" id="SSF56801">
    <property type="entry name" value="Acetyl-CoA synthetase-like"/>
    <property type="match status" value="1"/>
</dbReference>
<evidence type="ECO:0008006" key="7">
    <source>
        <dbReference type="Google" id="ProtNLM"/>
    </source>
</evidence>
<comment type="caution">
    <text evidence="5">The sequence shown here is derived from an EMBL/GenBank/DDBJ whole genome shotgun (WGS) entry which is preliminary data.</text>
</comment>
<dbReference type="AlphaFoldDB" id="A0A367LDN6"/>
<name>A0A367LDN6_9HYPO</name>
<keyword evidence="2" id="KW-0436">Ligase</keyword>
<dbReference type="PANTHER" id="PTHR24096:SF149">
    <property type="entry name" value="AMP-BINDING DOMAIN-CONTAINING PROTEIN-RELATED"/>
    <property type="match status" value="1"/>
</dbReference>
<dbReference type="InterPro" id="IPR045851">
    <property type="entry name" value="AMP-bd_C_sf"/>
</dbReference>